<dbReference type="KEGG" id="sfer:NCTC12278_01424"/>
<organism evidence="2 3">
    <name type="scientific">Streptococcus ferus</name>
    <dbReference type="NCBI Taxonomy" id="1345"/>
    <lineage>
        <taxon>Bacteria</taxon>
        <taxon>Bacillati</taxon>
        <taxon>Bacillota</taxon>
        <taxon>Bacilli</taxon>
        <taxon>Lactobacillales</taxon>
        <taxon>Streptococcaceae</taxon>
        <taxon>Streptococcus</taxon>
    </lineage>
</organism>
<proteinExistence type="predicted"/>
<keyword evidence="1" id="KW-0472">Membrane</keyword>
<sequence length="116" mass="13637">MDIYKIMAVAFIFLTMAFAYVIATTFKLNRFGLNLADIALPMYVFEIVLVSARYYTHSFLPYYMAAMSLLAMTIAIRQLVKRKSFHFKRFFKFFWRAGFILTFLFYLATVIAVFLA</sequence>
<evidence type="ECO:0000313" key="3">
    <source>
        <dbReference type="Proteomes" id="UP000249495"/>
    </source>
</evidence>
<feature type="transmembrane region" description="Helical" evidence="1">
    <location>
        <begin position="62"/>
        <end position="81"/>
    </location>
</feature>
<keyword evidence="3" id="KW-1185">Reference proteome</keyword>
<feature type="transmembrane region" description="Helical" evidence="1">
    <location>
        <begin position="6"/>
        <end position="26"/>
    </location>
</feature>
<dbReference type="STRING" id="1123303.GCA_000372425_00941"/>
<keyword evidence="1" id="KW-0812">Transmembrane</keyword>
<dbReference type="EMBL" id="LS483343">
    <property type="protein sequence ID" value="SQF40845.1"/>
    <property type="molecule type" value="Genomic_DNA"/>
</dbReference>
<evidence type="ECO:0000313" key="2">
    <source>
        <dbReference type="EMBL" id="SQF40845.1"/>
    </source>
</evidence>
<reference evidence="2 3" key="1">
    <citation type="submission" date="2018-06" db="EMBL/GenBank/DDBJ databases">
        <authorList>
            <consortium name="Pathogen Informatics"/>
            <person name="Doyle S."/>
        </authorList>
    </citation>
    <scope>NUCLEOTIDE SEQUENCE [LARGE SCALE GENOMIC DNA]</scope>
    <source>
        <strain evidence="2 3">NCTC12278</strain>
    </source>
</reference>
<accession>A0A2X3VSZ9</accession>
<name>A0A2X3VSZ9_9STRE</name>
<protein>
    <submittedName>
        <fullName evidence="2">Membrane protein</fullName>
    </submittedName>
</protein>
<dbReference type="AlphaFoldDB" id="A0A2X3VSZ9"/>
<feature type="transmembrane region" description="Helical" evidence="1">
    <location>
        <begin position="93"/>
        <end position="115"/>
    </location>
</feature>
<dbReference type="Pfam" id="PF11877">
    <property type="entry name" value="DUF3397"/>
    <property type="match status" value="1"/>
</dbReference>
<evidence type="ECO:0000256" key="1">
    <source>
        <dbReference type="SAM" id="Phobius"/>
    </source>
</evidence>
<dbReference type="RefSeq" id="WP_018030269.1">
    <property type="nucleotide sequence ID" value="NZ_CAMCCF010000005.1"/>
</dbReference>
<keyword evidence="1" id="KW-1133">Transmembrane helix</keyword>
<dbReference type="InterPro" id="IPR024515">
    <property type="entry name" value="DUF3397"/>
</dbReference>
<dbReference type="Proteomes" id="UP000249495">
    <property type="component" value="Chromosome 1"/>
</dbReference>
<gene>
    <name evidence="2" type="ORF">NCTC12278_01424</name>
</gene>